<protein>
    <submittedName>
        <fullName evidence="1">Uncharacterized protein</fullName>
    </submittedName>
</protein>
<keyword evidence="2" id="KW-1185">Reference proteome</keyword>
<gene>
    <name evidence="1" type="ORF">KKP3000_001893</name>
</gene>
<dbReference type="RefSeq" id="WP_275474264.1">
    <property type="nucleotide sequence ID" value="NZ_CP162940.1"/>
</dbReference>
<dbReference type="EMBL" id="JBDXSU010000026">
    <property type="protein sequence ID" value="MFB5192684.1"/>
    <property type="molecule type" value="Genomic_DNA"/>
</dbReference>
<evidence type="ECO:0000313" key="2">
    <source>
        <dbReference type="Proteomes" id="UP001579974"/>
    </source>
</evidence>
<sequence length="116" mass="13388">MNKTLLRQAFLSSDFAAEMKYKPQLAALEAENKALRELMYQIVNYPSLREFAQAHDRAVLGWWLANDLSMMCELLNRVHQALVSGEDTSNLVEEIHETLVELEWEGLDEDESDETE</sequence>
<organism evidence="1 2">
    <name type="scientific">Alicyclobacillus fastidiosus</name>
    <dbReference type="NCBI Taxonomy" id="392011"/>
    <lineage>
        <taxon>Bacteria</taxon>
        <taxon>Bacillati</taxon>
        <taxon>Bacillota</taxon>
        <taxon>Bacilli</taxon>
        <taxon>Bacillales</taxon>
        <taxon>Alicyclobacillaceae</taxon>
        <taxon>Alicyclobacillus</taxon>
    </lineage>
</organism>
<proteinExistence type="predicted"/>
<accession>A0ABV5AK63</accession>
<dbReference type="Proteomes" id="UP001579974">
    <property type="component" value="Unassembled WGS sequence"/>
</dbReference>
<comment type="caution">
    <text evidence="1">The sequence shown here is derived from an EMBL/GenBank/DDBJ whole genome shotgun (WGS) entry which is preliminary data.</text>
</comment>
<evidence type="ECO:0000313" key="1">
    <source>
        <dbReference type="EMBL" id="MFB5192684.1"/>
    </source>
</evidence>
<name>A0ABV5AK63_9BACL</name>
<reference evidence="1 2" key="1">
    <citation type="journal article" date="2024" name="Int. J. Mol. Sci.">
        <title>Exploration of Alicyclobacillus spp. Genome in Search of Antibiotic Resistance.</title>
        <authorList>
            <person name="Bucka-Kolendo J."/>
            <person name="Kiousi D.E."/>
            <person name="Dekowska A."/>
            <person name="Mikolajczuk-Szczyrba A."/>
            <person name="Karadedos D.M."/>
            <person name="Michael P."/>
            <person name="Galanis A."/>
            <person name="Sokolowska B."/>
        </authorList>
    </citation>
    <scope>NUCLEOTIDE SEQUENCE [LARGE SCALE GENOMIC DNA]</scope>
    <source>
        <strain evidence="1 2">KKP 3000</strain>
    </source>
</reference>